<gene>
    <name evidence="1" type="ORF">PS645_05352</name>
</gene>
<name>A0A5E6XFJ6_PSEFL</name>
<accession>A0A5E6XFJ6</accession>
<dbReference type="Proteomes" id="UP000325607">
    <property type="component" value="Unassembled WGS sequence"/>
</dbReference>
<evidence type="ECO:0000313" key="2">
    <source>
        <dbReference type="Proteomes" id="UP000325607"/>
    </source>
</evidence>
<dbReference type="EMBL" id="CABVGX010000091">
    <property type="protein sequence ID" value="VVN40073.1"/>
    <property type="molecule type" value="Genomic_DNA"/>
</dbReference>
<evidence type="ECO:0000313" key="1">
    <source>
        <dbReference type="EMBL" id="VVN40073.1"/>
    </source>
</evidence>
<reference evidence="1 2" key="1">
    <citation type="submission" date="2019-09" db="EMBL/GenBank/DDBJ databases">
        <authorList>
            <person name="Chandra G."/>
            <person name="Truman W A."/>
        </authorList>
    </citation>
    <scope>NUCLEOTIDE SEQUENCE [LARGE SCALE GENOMIC DNA]</scope>
    <source>
        <strain evidence="1">PS645</strain>
    </source>
</reference>
<sequence>MVRPLRLRLDDFAAVVGNHRVPGLPIVLLLIEPAMHHAIHRCLALKFFRQWLIAEHNAAAGVYAKQVRRSRRCGIQTDHALALFAMLARDKRGQRTNARMGQQFLQTQFDIQPGLEGGNELDGQNRVPAQFEEIIANAHPLDPQRLLPEFGQRLLQRSGRRHIRLPPQARVRRRQLLAVEFAVGIERKVLEEQQMGRHHVVRQP</sequence>
<protein>
    <submittedName>
        <fullName evidence="1">Uncharacterized protein</fullName>
    </submittedName>
</protein>
<organism evidence="1 2">
    <name type="scientific">Pseudomonas fluorescens</name>
    <dbReference type="NCBI Taxonomy" id="294"/>
    <lineage>
        <taxon>Bacteria</taxon>
        <taxon>Pseudomonadati</taxon>
        <taxon>Pseudomonadota</taxon>
        <taxon>Gammaproteobacteria</taxon>
        <taxon>Pseudomonadales</taxon>
        <taxon>Pseudomonadaceae</taxon>
        <taxon>Pseudomonas</taxon>
    </lineage>
</organism>
<dbReference type="AntiFam" id="ANF00178">
    <property type="entry name" value="Shadow ORF (opposite dhbF)"/>
</dbReference>
<dbReference type="AlphaFoldDB" id="A0A5E6XFJ6"/>
<proteinExistence type="predicted"/>